<accession>A0A6A4SMS0</accession>
<name>A0A6A4SMS0_SCOMX</name>
<protein>
    <submittedName>
        <fullName evidence="1">Uncharacterized protein</fullName>
    </submittedName>
</protein>
<evidence type="ECO:0000313" key="1">
    <source>
        <dbReference type="EMBL" id="KAF0034477.1"/>
    </source>
</evidence>
<dbReference type="AlphaFoldDB" id="A0A6A4SMS0"/>
<reference evidence="1 2" key="1">
    <citation type="submission" date="2019-06" db="EMBL/GenBank/DDBJ databases">
        <title>Draft genomes of female and male turbot (Scophthalmus maximus).</title>
        <authorList>
            <person name="Xu H."/>
            <person name="Xu X.-W."/>
            <person name="Shao C."/>
            <person name="Chen S."/>
        </authorList>
    </citation>
    <scope>NUCLEOTIDE SEQUENCE [LARGE SCALE GENOMIC DNA]</scope>
    <source>
        <strain evidence="1">Ysfricsl-2016a</strain>
        <tissue evidence="1">Blood</tissue>
    </source>
</reference>
<organism evidence="1 2">
    <name type="scientific">Scophthalmus maximus</name>
    <name type="common">Turbot</name>
    <name type="synonym">Psetta maxima</name>
    <dbReference type="NCBI Taxonomy" id="52904"/>
    <lineage>
        <taxon>Eukaryota</taxon>
        <taxon>Metazoa</taxon>
        <taxon>Chordata</taxon>
        <taxon>Craniata</taxon>
        <taxon>Vertebrata</taxon>
        <taxon>Euteleostomi</taxon>
        <taxon>Actinopterygii</taxon>
        <taxon>Neopterygii</taxon>
        <taxon>Teleostei</taxon>
        <taxon>Neoteleostei</taxon>
        <taxon>Acanthomorphata</taxon>
        <taxon>Carangaria</taxon>
        <taxon>Pleuronectiformes</taxon>
        <taxon>Pleuronectoidei</taxon>
        <taxon>Scophthalmidae</taxon>
        <taxon>Scophthalmus</taxon>
    </lineage>
</organism>
<dbReference type="EMBL" id="VEVO01000011">
    <property type="protein sequence ID" value="KAF0034477.1"/>
    <property type="molecule type" value="Genomic_DNA"/>
</dbReference>
<dbReference type="Proteomes" id="UP000438429">
    <property type="component" value="Unassembled WGS sequence"/>
</dbReference>
<evidence type="ECO:0000313" key="2">
    <source>
        <dbReference type="Proteomes" id="UP000438429"/>
    </source>
</evidence>
<proteinExistence type="predicted"/>
<sequence length="220" mass="24540">MLPNIVSHDGMEAQKAALVASLIRPQQSQVIPVAIRHPLKDTTGLQYRTTTNYWITKTVSQFRGYLLQRLHLKTDCKSQRIRCAAVTVRNFNSVLQCDSVMGGTQCVCKVKKKPKVGGVCCCSPSLRHDATPRCAALRCAALRCDRGAQLLRDITRINCDCLLEGDSIRLFGQMMQLKHEVRLRGSELQCPLRPGDVVHVHFAHGCQVVKSHDHTSVQLL</sequence>
<gene>
    <name evidence="1" type="ORF">F2P81_012235</name>
</gene>
<comment type="caution">
    <text evidence="1">The sequence shown here is derived from an EMBL/GenBank/DDBJ whole genome shotgun (WGS) entry which is preliminary data.</text>
</comment>